<gene>
    <name evidence="5" type="ORF">PCL_01799</name>
</gene>
<comment type="caution">
    <text evidence="5">The sequence shown here is derived from an EMBL/GenBank/DDBJ whole genome shotgun (WGS) entry which is preliminary data.</text>
</comment>
<evidence type="ECO:0000313" key="5">
    <source>
        <dbReference type="EMBL" id="PWI68710.1"/>
    </source>
</evidence>
<dbReference type="GO" id="GO:0004806">
    <property type="term" value="F:triacylglycerol lipase activity"/>
    <property type="evidence" value="ECO:0007669"/>
    <property type="project" value="TreeGrafter"/>
</dbReference>
<keyword evidence="2" id="KW-0560">Oxidoreductase</keyword>
<feature type="region of interest" description="Disordered" evidence="3">
    <location>
        <begin position="127"/>
        <end position="146"/>
    </location>
</feature>
<keyword evidence="4" id="KW-0812">Transmembrane</keyword>
<keyword evidence="4" id="KW-1133">Transmembrane helix</keyword>
<dbReference type="PANTHER" id="PTHR44169">
    <property type="entry name" value="NADPH-DEPENDENT 1-ACYLDIHYDROXYACETONE PHOSPHATE REDUCTASE"/>
    <property type="match status" value="1"/>
</dbReference>
<sequence>MRSSYVAEPLITKTESPTGAPPAEGSPEDQFAICPVATEPRSVNRYKSSARNDIWDGEEPRRLDALARGYAPDPNRLVAGARCHEFRVVRLVAQPSAQCFSRPRYAAPEASNGAPLNSCPVPCLPTASPTTPPVSQTPNDSNVSGDIECSPCPIDPAITTGQSETQHSRQGPQNLRRDDAGKLSIKYPARDIDEFHSLFFRSFRVVHNCWSRSYERRAGRLDLAAASTLAAKCGSMGDAFQDSCQVDGGLRQESRVQLKAALLAMGNVLRIELAPLGVDVITVMSGGVASAASQTAQRRGPNVPDHSLYRQLAQSIEANEAGRGIKSTEPAEYSKQVADDLLGKRPRLLIWRGAFAWLAWVFTWLGWVGILDGGHAKKALLNKYQQSMYTPAGRA</sequence>
<dbReference type="GO" id="GO:0005783">
    <property type="term" value="C:endoplasmic reticulum"/>
    <property type="evidence" value="ECO:0007669"/>
    <property type="project" value="TreeGrafter"/>
</dbReference>
<feature type="compositionally biased region" description="Polar residues" evidence="3">
    <location>
        <begin position="127"/>
        <end position="144"/>
    </location>
</feature>
<name>A0A2U3E2I6_PURLI</name>
<evidence type="ECO:0000256" key="2">
    <source>
        <dbReference type="ARBA" id="ARBA00023002"/>
    </source>
</evidence>
<accession>A0A2U3E2I6</accession>
<dbReference type="GO" id="GO:0006654">
    <property type="term" value="P:phosphatidic acid biosynthetic process"/>
    <property type="evidence" value="ECO:0007669"/>
    <property type="project" value="TreeGrafter"/>
</dbReference>
<dbReference type="PANTHER" id="PTHR44169:SF6">
    <property type="entry name" value="NADPH-DEPENDENT 1-ACYLDIHYDROXYACETONE PHOSPHATE REDUCTASE"/>
    <property type="match status" value="1"/>
</dbReference>
<feature type="compositionally biased region" description="Polar residues" evidence="3">
    <location>
        <begin position="159"/>
        <end position="173"/>
    </location>
</feature>
<evidence type="ECO:0000313" key="6">
    <source>
        <dbReference type="Proteomes" id="UP000245956"/>
    </source>
</evidence>
<dbReference type="GO" id="GO:0019433">
    <property type="term" value="P:triglyceride catabolic process"/>
    <property type="evidence" value="ECO:0007669"/>
    <property type="project" value="TreeGrafter"/>
</dbReference>
<organism evidence="5 6">
    <name type="scientific">Purpureocillium lilacinum</name>
    <name type="common">Paecilomyces lilacinus</name>
    <dbReference type="NCBI Taxonomy" id="33203"/>
    <lineage>
        <taxon>Eukaryota</taxon>
        <taxon>Fungi</taxon>
        <taxon>Dikarya</taxon>
        <taxon>Ascomycota</taxon>
        <taxon>Pezizomycotina</taxon>
        <taxon>Sordariomycetes</taxon>
        <taxon>Hypocreomycetidae</taxon>
        <taxon>Hypocreales</taxon>
        <taxon>Ophiocordycipitaceae</taxon>
        <taxon>Purpureocillium</taxon>
    </lineage>
</organism>
<feature type="transmembrane region" description="Helical" evidence="4">
    <location>
        <begin position="349"/>
        <end position="371"/>
    </location>
</feature>
<keyword evidence="4" id="KW-0472">Membrane</keyword>
<dbReference type="GO" id="GO:0005811">
    <property type="term" value="C:lipid droplet"/>
    <property type="evidence" value="ECO:0007669"/>
    <property type="project" value="TreeGrafter"/>
</dbReference>
<dbReference type="GO" id="GO:0000140">
    <property type="term" value="F:acylglycerone-phosphate reductase (NADP+) activity"/>
    <property type="evidence" value="ECO:0007669"/>
    <property type="project" value="TreeGrafter"/>
</dbReference>
<dbReference type="Proteomes" id="UP000245956">
    <property type="component" value="Unassembled WGS sequence"/>
</dbReference>
<reference evidence="5 6" key="1">
    <citation type="journal article" date="2016" name="Front. Microbiol.">
        <title>Genome and transcriptome sequences reveal the specific parasitism of the nematophagous Purpureocillium lilacinum 36-1.</title>
        <authorList>
            <person name="Xie J."/>
            <person name="Li S."/>
            <person name="Mo C."/>
            <person name="Xiao X."/>
            <person name="Peng D."/>
            <person name="Wang G."/>
            <person name="Xiao Y."/>
        </authorList>
    </citation>
    <scope>NUCLEOTIDE SEQUENCE [LARGE SCALE GENOMIC DNA]</scope>
    <source>
        <strain evidence="5 6">36-1</strain>
    </source>
</reference>
<feature type="region of interest" description="Disordered" evidence="3">
    <location>
        <begin position="1"/>
        <end position="30"/>
    </location>
</feature>
<protein>
    <submittedName>
        <fullName evidence="5">Uncharacterized protein</fullName>
    </submittedName>
</protein>
<comment type="similarity">
    <text evidence="1">Belongs to the short-chain dehydrogenases/reductases (SDR) family.</text>
</comment>
<proteinExistence type="inferred from homology"/>
<feature type="region of interest" description="Disordered" evidence="3">
    <location>
        <begin position="155"/>
        <end position="180"/>
    </location>
</feature>
<evidence type="ECO:0000256" key="1">
    <source>
        <dbReference type="ARBA" id="ARBA00006484"/>
    </source>
</evidence>
<evidence type="ECO:0000256" key="4">
    <source>
        <dbReference type="SAM" id="Phobius"/>
    </source>
</evidence>
<dbReference type="EMBL" id="LCWV01000014">
    <property type="protein sequence ID" value="PWI68710.1"/>
    <property type="molecule type" value="Genomic_DNA"/>
</dbReference>
<evidence type="ECO:0000256" key="3">
    <source>
        <dbReference type="SAM" id="MobiDB-lite"/>
    </source>
</evidence>
<dbReference type="AlphaFoldDB" id="A0A2U3E2I6"/>